<proteinExistence type="predicted"/>
<comment type="caution">
    <text evidence="1">The sequence shown here is derived from an EMBL/GenBank/DDBJ whole genome shotgun (WGS) entry which is preliminary data.</text>
</comment>
<protein>
    <submittedName>
        <fullName evidence="1">DNA-processing protein DprA</fullName>
    </submittedName>
</protein>
<accession>A0A5V5FMS6</accession>
<dbReference type="AlphaFoldDB" id="A0A5V5FMS6"/>
<dbReference type="EMBL" id="AAHCCB010000084">
    <property type="protein sequence ID" value="EBU4504773.1"/>
    <property type="molecule type" value="Genomic_DNA"/>
</dbReference>
<organism evidence="1">
    <name type="scientific">Salmonella enterica</name>
    <name type="common">Salmonella choleraesuis</name>
    <dbReference type="NCBI Taxonomy" id="28901"/>
    <lineage>
        <taxon>Bacteria</taxon>
        <taxon>Pseudomonadati</taxon>
        <taxon>Pseudomonadota</taxon>
        <taxon>Gammaproteobacteria</taxon>
        <taxon>Enterobacterales</taxon>
        <taxon>Enterobacteriaceae</taxon>
        <taxon>Salmonella</taxon>
    </lineage>
</organism>
<feature type="non-terminal residue" evidence="1">
    <location>
        <position position="34"/>
    </location>
</feature>
<sequence>MEDKDYTDVREFWKNEIIAFLALTCLKGVGYWTL</sequence>
<evidence type="ECO:0000313" key="1">
    <source>
        <dbReference type="EMBL" id="EBU4504773.1"/>
    </source>
</evidence>
<name>A0A5V5FMS6_SALER</name>
<gene>
    <name evidence="1" type="ORF">CXH34_22360</name>
</gene>
<reference evidence="1" key="1">
    <citation type="submission" date="2018-07" db="EMBL/GenBank/DDBJ databases">
        <authorList>
            <consortium name="GenomeTrakr network: Whole genome sequencing for foodborne pathogen traceback"/>
        </authorList>
    </citation>
    <scope>NUCLEOTIDE SEQUENCE</scope>
    <source>
        <strain evidence="1">CFSAN072623</strain>
    </source>
</reference>